<reference evidence="6 7" key="1">
    <citation type="submission" date="2018-08" db="EMBL/GenBank/DDBJ databases">
        <title>Actinomadura jelena sp. nov., a novel Actinomycete isolated from soil in Chad.</title>
        <authorList>
            <person name="Shi L."/>
        </authorList>
    </citation>
    <scope>NUCLEOTIDE SEQUENCE [LARGE SCALE GENOMIC DNA]</scope>
    <source>
        <strain evidence="6 7">NEAU-G17</strain>
    </source>
</reference>
<dbReference type="Pfam" id="PF00126">
    <property type="entry name" value="HTH_1"/>
    <property type="match status" value="1"/>
</dbReference>
<comment type="similarity">
    <text evidence="1">Belongs to the LysR transcriptional regulatory family.</text>
</comment>
<dbReference type="Gene3D" id="1.10.10.10">
    <property type="entry name" value="Winged helix-like DNA-binding domain superfamily/Winged helix DNA-binding domain"/>
    <property type="match status" value="1"/>
</dbReference>
<accession>A0A372JIK5</accession>
<keyword evidence="7" id="KW-1185">Reference proteome</keyword>
<evidence type="ECO:0000313" key="7">
    <source>
        <dbReference type="Proteomes" id="UP000261811"/>
    </source>
</evidence>
<evidence type="ECO:0000259" key="5">
    <source>
        <dbReference type="PROSITE" id="PS50931"/>
    </source>
</evidence>
<protein>
    <submittedName>
        <fullName evidence="6">LysR family transcriptional regulator</fullName>
    </submittedName>
</protein>
<dbReference type="PROSITE" id="PS50931">
    <property type="entry name" value="HTH_LYSR"/>
    <property type="match status" value="1"/>
</dbReference>
<evidence type="ECO:0000313" key="6">
    <source>
        <dbReference type="EMBL" id="RFU39636.1"/>
    </source>
</evidence>
<dbReference type="AlphaFoldDB" id="A0A372JIK5"/>
<dbReference type="GO" id="GO:0003700">
    <property type="term" value="F:DNA-binding transcription factor activity"/>
    <property type="evidence" value="ECO:0007669"/>
    <property type="project" value="InterPro"/>
</dbReference>
<dbReference type="InterPro" id="IPR036390">
    <property type="entry name" value="WH_DNA-bd_sf"/>
</dbReference>
<keyword evidence="3" id="KW-0238">DNA-binding</keyword>
<feature type="domain" description="HTH lysR-type" evidence="5">
    <location>
        <begin position="4"/>
        <end position="61"/>
    </location>
</feature>
<dbReference type="Proteomes" id="UP000261811">
    <property type="component" value="Unassembled WGS sequence"/>
</dbReference>
<dbReference type="InterPro" id="IPR000847">
    <property type="entry name" value="LysR_HTH_N"/>
</dbReference>
<dbReference type="EMBL" id="QURH01000331">
    <property type="protein sequence ID" value="RFU39636.1"/>
    <property type="molecule type" value="Genomic_DNA"/>
</dbReference>
<dbReference type="Gene3D" id="3.40.190.10">
    <property type="entry name" value="Periplasmic binding protein-like II"/>
    <property type="match status" value="2"/>
</dbReference>
<dbReference type="SUPFAM" id="SSF46785">
    <property type="entry name" value="Winged helix' DNA-binding domain"/>
    <property type="match status" value="1"/>
</dbReference>
<evidence type="ECO:0000256" key="2">
    <source>
        <dbReference type="ARBA" id="ARBA00023015"/>
    </source>
</evidence>
<name>A0A372JIK5_9ACTN</name>
<dbReference type="FunFam" id="1.10.10.10:FF:000001">
    <property type="entry name" value="LysR family transcriptional regulator"/>
    <property type="match status" value="1"/>
</dbReference>
<dbReference type="GO" id="GO:0032993">
    <property type="term" value="C:protein-DNA complex"/>
    <property type="evidence" value="ECO:0007669"/>
    <property type="project" value="TreeGrafter"/>
</dbReference>
<sequence>MAAMELRHLRHFVALAEERNFTRAADRELIVQSGLSSSVRALEREVGAELFVRGSRPVRLTAEGTALLPAARRALEAAEAARQAVQDVRGLLSGHLRIGTYPVNPRLLPLPALLVAFARAHPALDVSVRQFPGTDLAARVTDGELDCALFDQIGPPPPGLRALPLVAEELQVAVPATHPLATRTSLTLADLADEPFVETDPAWTTRRRTDAAFTEAAVPRRVVCEVADWQLLRDLVEAGLGIALAPPTQLTPRAGDPDTLRLIPLTGTRLERHLALVLPTPASPAATHFATHLTTWRPTPHDAPQATPEMP</sequence>
<comment type="caution">
    <text evidence="6">The sequence shown here is derived from an EMBL/GenBank/DDBJ whole genome shotgun (WGS) entry which is preliminary data.</text>
</comment>
<dbReference type="InterPro" id="IPR036388">
    <property type="entry name" value="WH-like_DNA-bd_sf"/>
</dbReference>
<dbReference type="PANTHER" id="PTHR30346:SF28">
    <property type="entry name" value="HTH-TYPE TRANSCRIPTIONAL REGULATOR CYNR"/>
    <property type="match status" value="1"/>
</dbReference>
<gene>
    <name evidence="6" type="ORF">DZF91_21285</name>
</gene>
<dbReference type="GO" id="GO:0003677">
    <property type="term" value="F:DNA binding"/>
    <property type="evidence" value="ECO:0007669"/>
    <property type="project" value="UniProtKB-KW"/>
</dbReference>
<keyword evidence="4" id="KW-0804">Transcription</keyword>
<dbReference type="PRINTS" id="PR00039">
    <property type="entry name" value="HTHLYSR"/>
</dbReference>
<dbReference type="SUPFAM" id="SSF53850">
    <property type="entry name" value="Periplasmic binding protein-like II"/>
    <property type="match status" value="1"/>
</dbReference>
<dbReference type="InterPro" id="IPR005119">
    <property type="entry name" value="LysR_subst-bd"/>
</dbReference>
<proteinExistence type="inferred from homology"/>
<evidence type="ECO:0000256" key="1">
    <source>
        <dbReference type="ARBA" id="ARBA00009437"/>
    </source>
</evidence>
<dbReference type="PANTHER" id="PTHR30346">
    <property type="entry name" value="TRANSCRIPTIONAL DUAL REGULATOR HCAR-RELATED"/>
    <property type="match status" value="1"/>
</dbReference>
<dbReference type="Pfam" id="PF03466">
    <property type="entry name" value="LysR_substrate"/>
    <property type="match status" value="1"/>
</dbReference>
<organism evidence="6 7">
    <name type="scientific">Actinomadura logoneensis</name>
    <dbReference type="NCBI Taxonomy" id="2293572"/>
    <lineage>
        <taxon>Bacteria</taxon>
        <taxon>Bacillati</taxon>
        <taxon>Actinomycetota</taxon>
        <taxon>Actinomycetes</taxon>
        <taxon>Streptosporangiales</taxon>
        <taxon>Thermomonosporaceae</taxon>
        <taxon>Actinomadura</taxon>
    </lineage>
</organism>
<keyword evidence="2" id="KW-0805">Transcription regulation</keyword>
<evidence type="ECO:0000256" key="4">
    <source>
        <dbReference type="ARBA" id="ARBA00023163"/>
    </source>
</evidence>
<evidence type="ECO:0000256" key="3">
    <source>
        <dbReference type="ARBA" id="ARBA00023125"/>
    </source>
</evidence>